<reference evidence="2 3" key="1">
    <citation type="submission" date="2024-04" db="EMBL/GenBank/DDBJ databases">
        <title>Phyllosticta paracitricarpa is synonymous to the EU quarantine fungus P. citricarpa based on phylogenomic analyses.</title>
        <authorList>
            <consortium name="Lawrence Berkeley National Laboratory"/>
            <person name="Van Ingen-Buijs V.A."/>
            <person name="Van Westerhoven A.C."/>
            <person name="Haridas S."/>
            <person name="Skiadas P."/>
            <person name="Martin F."/>
            <person name="Groenewald J.Z."/>
            <person name="Crous P.W."/>
            <person name="Seidl M.F."/>
        </authorList>
    </citation>
    <scope>NUCLEOTIDE SEQUENCE [LARGE SCALE GENOMIC DNA]</scope>
    <source>
        <strain evidence="2 3">CBS 123374</strain>
    </source>
</reference>
<feature type="compositionally biased region" description="Polar residues" evidence="1">
    <location>
        <begin position="8"/>
        <end position="18"/>
    </location>
</feature>
<gene>
    <name evidence="2" type="ORF">HDK90DRAFT_469487</name>
</gene>
<organism evidence="2 3">
    <name type="scientific">Phyllosticta capitalensis</name>
    <dbReference type="NCBI Taxonomy" id="121624"/>
    <lineage>
        <taxon>Eukaryota</taxon>
        <taxon>Fungi</taxon>
        <taxon>Dikarya</taxon>
        <taxon>Ascomycota</taxon>
        <taxon>Pezizomycotina</taxon>
        <taxon>Dothideomycetes</taxon>
        <taxon>Dothideomycetes incertae sedis</taxon>
        <taxon>Botryosphaeriales</taxon>
        <taxon>Phyllostictaceae</taxon>
        <taxon>Phyllosticta</taxon>
    </lineage>
</organism>
<dbReference type="Proteomes" id="UP001492380">
    <property type="component" value="Unassembled WGS sequence"/>
</dbReference>
<dbReference type="EMBL" id="JBBWRZ010000011">
    <property type="protein sequence ID" value="KAK8225775.1"/>
    <property type="molecule type" value="Genomic_DNA"/>
</dbReference>
<evidence type="ECO:0000256" key="1">
    <source>
        <dbReference type="SAM" id="MobiDB-lite"/>
    </source>
</evidence>
<feature type="region of interest" description="Disordered" evidence="1">
    <location>
        <begin position="1"/>
        <end position="72"/>
    </location>
</feature>
<comment type="caution">
    <text evidence="2">The sequence shown here is derived from an EMBL/GenBank/DDBJ whole genome shotgun (WGS) entry which is preliminary data.</text>
</comment>
<proteinExistence type="predicted"/>
<protein>
    <submittedName>
        <fullName evidence="2">Uncharacterized protein</fullName>
    </submittedName>
</protein>
<name>A0ABR1YDG7_9PEZI</name>
<evidence type="ECO:0000313" key="3">
    <source>
        <dbReference type="Proteomes" id="UP001492380"/>
    </source>
</evidence>
<evidence type="ECO:0000313" key="2">
    <source>
        <dbReference type="EMBL" id="KAK8225775.1"/>
    </source>
</evidence>
<feature type="compositionally biased region" description="Polar residues" evidence="1">
    <location>
        <begin position="37"/>
        <end position="51"/>
    </location>
</feature>
<keyword evidence="3" id="KW-1185">Reference proteome</keyword>
<sequence>MANDADEPSSSQDQQQAHGATADAVFHASEVNADQYGRQQQIPVDENSSAASGAEQDAAHESATTQQPLSFDSRVQELNNQSQQLSTALQTLALSLNQALSASITDADLASVGFEAHDLPDGLRVYFYNVDQRGDGSGADASFGGPFTRAEAVDEYRARMGYRWG</sequence>
<accession>A0ABR1YDG7</accession>